<dbReference type="Gene3D" id="1.10.10.60">
    <property type="entry name" value="Homeodomain-like"/>
    <property type="match status" value="1"/>
</dbReference>
<dbReference type="SUPFAM" id="SSF48498">
    <property type="entry name" value="Tetracyclin repressor-like, C-terminal domain"/>
    <property type="match status" value="1"/>
</dbReference>
<evidence type="ECO:0000256" key="3">
    <source>
        <dbReference type="ARBA" id="ARBA00023163"/>
    </source>
</evidence>
<proteinExistence type="predicted"/>
<dbReference type="PROSITE" id="PS50977">
    <property type="entry name" value="HTH_TETR_2"/>
    <property type="match status" value="1"/>
</dbReference>
<dbReference type="HOGENOM" id="CLU_069356_15_12_2"/>
<reference evidence="6 7" key="1">
    <citation type="journal article" date="2010" name="Stand. Genomic Sci.">
        <title>Complete genome sequence of Methanoplanus petrolearius type strain (SEBR 4847).</title>
        <authorList>
            <person name="Brambilla E."/>
            <person name="Djao O.D."/>
            <person name="Daligault H."/>
            <person name="Lapidus A."/>
            <person name="Lucas S."/>
            <person name="Hammon N."/>
            <person name="Nolan M."/>
            <person name="Tice H."/>
            <person name="Cheng J.F."/>
            <person name="Han C."/>
            <person name="Tapia R."/>
            <person name="Goodwin L."/>
            <person name="Pitluck S."/>
            <person name="Liolios K."/>
            <person name="Ivanova N."/>
            <person name="Mavromatis K."/>
            <person name="Mikhailova N."/>
            <person name="Pati A."/>
            <person name="Chen A."/>
            <person name="Palaniappan K."/>
            <person name="Land M."/>
            <person name="Hauser L."/>
            <person name="Chang Y.J."/>
            <person name="Jeffries C.D."/>
            <person name="Rohde M."/>
            <person name="Spring S."/>
            <person name="Sikorski J."/>
            <person name="Goker M."/>
            <person name="Woyke T."/>
            <person name="Bristow J."/>
            <person name="Eisen J.A."/>
            <person name="Markowitz V."/>
            <person name="Hugenholtz P."/>
            <person name="Kyrpides N.C."/>
            <person name="Klenk H.P."/>
        </authorList>
    </citation>
    <scope>NUCLEOTIDE SEQUENCE [LARGE SCALE GENOMIC DNA]</scope>
    <source>
        <strain evidence="7">DSM 11571 / OCM 486 / SEBR 4847</strain>
    </source>
</reference>
<dbReference type="PROSITE" id="PS01081">
    <property type="entry name" value="HTH_TETR_1"/>
    <property type="match status" value="1"/>
</dbReference>
<gene>
    <name evidence="6" type="ordered locus">Mpet_1090</name>
</gene>
<dbReference type="GO" id="GO:0003677">
    <property type="term" value="F:DNA binding"/>
    <property type="evidence" value="ECO:0007669"/>
    <property type="project" value="UniProtKB-UniRule"/>
</dbReference>
<dbReference type="KEGG" id="mpi:Mpet_1090"/>
<dbReference type="STRING" id="679926.Mpet_1090"/>
<organism evidence="6 7">
    <name type="scientific">Methanolacinia petrolearia (strain DSM 11571 / OCM 486 / SEBR 4847)</name>
    <name type="common">Methanoplanus petrolearius</name>
    <dbReference type="NCBI Taxonomy" id="679926"/>
    <lineage>
        <taxon>Archaea</taxon>
        <taxon>Methanobacteriati</taxon>
        <taxon>Methanobacteriota</taxon>
        <taxon>Stenosarchaea group</taxon>
        <taxon>Methanomicrobia</taxon>
        <taxon>Methanomicrobiales</taxon>
        <taxon>Methanomicrobiaceae</taxon>
        <taxon>Methanolacinia</taxon>
    </lineage>
</organism>
<dbReference type="RefSeq" id="WP_013329035.1">
    <property type="nucleotide sequence ID" value="NC_014507.1"/>
</dbReference>
<evidence type="ECO:0000256" key="1">
    <source>
        <dbReference type="ARBA" id="ARBA00023015"/>
    </source>
</evidence>
<dbReference type="Pfam" id="PF00440">
    <property type="entry name" value="TetR_N"/>
    <property type="match status" value="1"/>
</dbReference>
<sequence length="199" mass="23181">MVEIIYSMPRVMPEYKEQARLKILEKAFIVFSKKGYHYTTMDDIASEVGVTKGTLYVYFKSKEELFRAMAGLHSSMFDEKLLKSFSNKSFKENYGLFFDLYVRMNSGNEPLIYELASLSTRNNAVKKMLQFETEESERRLIAFFTQQVNNGYLPEETDLEKLSVTICLLMEGLMERIFFGLSKKDAKNIWIETITKIIG</sequence>
<dbReference type="PANTHER" id="PTHR47506:SF1">
    <property type="entry name" value="HTH-TYPE TRANSCRIPTIONAL REGULATOR YJDC"/>
    <property type="match status" value="1"/>
</dbReference>
<dbReference type="EMBL" id="CP002117">
    <property type="protein sequence ID" value="ADN35857.1"/>
    <property type="molecule type" value="Genomic_DNA"/>
</dbReference>
<evidence type="ECO:0000313" key="7">
    <source>
        <dbReference type="Proteomes" id="UP000006565"/>
    </source>
</evidence>
<keyword evidence="7" id="KW-1185">Reference proteome</keyword>
<dbReference type="OrthoDB" id="135877at2157"/>
<dbReference type="InterPro" id="IPR001647">
    <property type="entry name" value="HTH_TetR"/>
</dbReference>
<dbReference type="InterPro" id="IPR009057">
    <property type="entry name" value="Homeodomain-like_sf"/>
</dbReference>
<dbReference type="Gene3D" id="1.10.357.10">
    <property type="entry name" value="Tetracycline Repressor, domain 2"/>
    <property type="match status" value="1"/>
</dbReference>
<dbReference type="AlphaFoldDB" id="E1RKK4"/>
<evidence type="ECO:0000313" key="6">
    <source>
        <dbReference type="EMBL" id="ADN35857.1"/>
    </source>
</evidence>
<evidence type="ECO:0000256" key="2">
    <source>
        <dbReference type="ARBA" id="ARBA00023125"/>
    </source>
</evidence>
<keyword evidence="1" id="KW-0805">Transcription regulation</keyword>
<feature type="domain" description="HTH tetR-type" evidence="5">
    <location>
        <begin position="17"/>
        <end position="77"/>
    </location>
</feature>
<keyword evidence="3" id="KW-0804">Transcription</keyword>
<name>E1RKK4_METP4</name>
<dbReference type="InterPro" id="IPR023772">
    <property type="entry name" value="DNA-bd_HTH_TetR-type_CS"/>
</dbReference>
<dbReference type="PRINTS" id="PR00455">
    <property type="entry name" value="HTHTETR"/>
</dbReference>
<evidence type="ECO:0000256" key="4">
    <source>
        <dbReference type="PROSITE-ProRule" id="PRU00335"/>
    </source>
</evidence>
<dbReference type="FunFam" id="1.10.10.60:FF:000141">
    <property type="entry name" value="TetR family transcriptional regulator"/>
    <property type="match status" value="1"/>
</dbReference>
<dbReference type="eggNOG" id="arCOG02643">
    <property type="taxonomic scope" value="Archaea"/>
</dbReference>
<dbReference type="PANTHER" id="PTHR47506">
    <property type="entry name" value="TRANSCRIPTIONAL REGULATORY PROTEIN"/>
    <property type="match status" value="1"/>
</dbReference>
<accession>E1RKK4</accession>
<keyword evidence="2 4" id="KW-0238">DNA-binding</keyword>
<evidence type="ECO:0000259" key="5">
    <source>
        <dbReference type="PROSITE" id="PS50977"/>
    </source>
</evidence>
<protein>
    <submittedName>
        <fullName evidence="6">Transcriptional regulator, TetR family</fullName>
    </submittedName>
</protein>
<dbReference type="GeneID" id="25394982"/>
<dbReference type="InterPro" id="IPR036271">
    <property type="entry name" value="Tet_transcr_reg_TetR-rel_C_sf"/>
</dbReference>
<feature type="DNA-binding region" description="H-T-H motif" evidence="4">
    <location>
        <begin position="40"/>
        <end position="59"/>
    </location>
</feature>
<dbReference type="SUPFAM" id="SSF46689">
    <property type="entry name" value="Homeodomain-like"/>
    <property type="match status" value="1"/>
</dbReference>
<dbReference type="Proteomes" id="UP000006565">
    <property type="component" value="Chromosome"/>
</dbReference>